<dbReference type="RefSeq" id="WP_257743287.1">
    <property type="nucleotide sequence ID" value="NZ_CP096115.1"/>
</dbReference>
<dbReference type="KEGG" id="mend:L6E24_03230"/>
<comment type="cofactor">
    <cofactor evidence="1">
        <name>[4Fe-4S] cluster</name>
        <dbReference type="ChEBI" id="CHEBI:49883"/>
    </cofactor>
</comment>
<sequence>MSNTLFEVDEVHYQILEGFLTGKTDTAPCNETFLNILHEKNVLVKPGEEKNLLQNCQYMRQAACFDNTHLALTICPTLSCNFRCPYCFEQSQNDRSTMNGDTTDRLITFIQSHHDAQHLDVTWYGGEPLLAFDIICELTERFKDLDLHYEKAGLVTNGYLLDENKISRLNELMIKSIQITLDGPREIHDTRRVLAGGGPTYDRILANITALLDSDYQGSFKIRVNIDRENMDHYIPLRNSLMEEFRGKKITVQTGHVQTEITSPYYNRTLNTDEFDNFNLGLFRQEGILPPGGFYPESYLGSVCLANRHMGFVVGPKGELYKCWEDPGKPEMVIGSVYNDEPVTNPVLRAQYTVGTDPFCDPECTDCEMLPICGGGCANKRLRAKEFGEEGPEYCTACKNHLNEHLEAYIRTFTTKELCKDLFDTKKEKKPDPGYRIISPQPEKRSKDV</sequence>
<evidence type="ECO:0000256" key="5">
    <source>
        <dbReference type="ARBA" id="ARBA00023014"/>
    </source>
</evidence>
<dbReference type="CDD" id="cd01335">
    <property type="entry name" value="Radical_SAM"/>
    <property type="match status" value="1"/>
</dbReference>
<evidence type="ECO:0000256" key="1">
    <source>
        <dbReference type="ARBA" id="ARBA00001966"/>
    </source>
</evidence>
<feature type="region of interest" description="Disordered" evidence="6">
    <location>
        <begin position="426"/>
        <end position="449"/>
    </location>
</feature>
<protein>
    <submittedName>
        <fullName evidence="8">Radical SAM protein</fullName>
    </submittedName>
</protein>
<keyword evidence="3" id="KW-0479">Metal-binding</keyword>
<name>A0A9E7THK8_9EURY</name>
<dbReference type="GO" id="GO:0046872">
    <property type="term" value="F:metal ion binding"/>
    <property type="evidence" value="ECO:0007669"/>
    <property type="project" value="UniProtKB-KW"/>
</dbReference>
<dbReference type="InterPro" id="IPR023867">
    <property type="entry name" value="Sulphatase_maturase_rSAM"/>
</dbReference>
<dbReference type="SFLD" id="SFLDG01386">
    <property type="entry name" value="main_SPASM_domain-containing"/>
    <property type="match status" value="1"/>
</dbReference>
<reference evidence="8" key="1">
    <citation type="submission" date="2022-04" db="EMBL/GenBank/DDBJ databases">
        <title>Complete genome of Methanoplanus endosymbiosus DSM 3599.</title>
        <authorList>
            <person name="Chen S.-C."/>
            <person name="You Y.-T."/>
            <person name="Zhou Y.-Z."/>
            <person name="Lai M.-C."/>
        </authorList>
    </citation>
    <scope>NUCLEOTIDE SEQUENCE</scope>
    <source>
        <strain evidence="8">DSM 3599</strain>
    </source>
</reference>
<evidence type="ECO:0000313" key="8">
    <source>
        <dbReference type="EMBL" id="UUX93147.1"/>
    </source>
</evidence>
<dbReference type="Pfam" id="PF04055">
    <property type="entry name" value="Radical_SAM"/>
    <property type="match status" value="1"/>
</dbReference>
<evidence type="ECO:0000256" key="6">
    <source>
        <dbReference type="SAM" id="MobiDB-lite"/>
    </source>
</evidence>
<dbReference type="GO" id="GO:0016491">
    <property type="term" value="F:oxidoreductase activity"/>
    <property type="evidence" value="ECO:0007669"/>
    <property type="project" value="InterPro"/>
</dbReference>
<dbReference type="InterPro" id="IPR013785">
    <property type="entry name" value="Aldolase_TIM"/>
</dbReference>
<keyword evidence="2" id="KW-0949">S-adenosyl-L-methionine</keyword>
<dbReference type="PANTHER" id="PTHR43273:SF8">
    <property type="entry name" value="RADICAL SAM DOMAIN PROTEIN"/>
    <property type="match status" value="1"/>
</dbReference>
<dbReference type="SFLD" id="SFLDG01384">
    <property type="entry name" value="thioether_bond_formation_requi"/>
    <property type="match status" value="1"/>
</dbReference>
<dbReference type="NCBIfam" id="TIGR04085">
    <property type="entry name" value="rSAM_more_4Fe4S"/>
    <property type="match status" value="1"/>
</dbReference>
<dbReference type="SFLD" id="SFLDG01067">
    <property type="entry name" value="SPASM/twitch_domain_containing"/>
    <property type="match status" value="1"/>
</dbReference>
<dbReference type="SFLD" id="SFLDS00029">
    <property type="entry name" value="Radical_SAM"/>
    <property type="match status" value="1"/>
</dbReference>
<dbReference type="GeneID" id="74306675"/>
<keyword evidence="4" id="KW-0408">Iron</keyword>
<dbReference type="AlphaFoldDB" id="A0A9E7THK8"/>
<dbReference type="PANTHER" id="PTHR43273">
    <property type="entry name" value="ANAEROBIC SULFATASE-MATURATING ENZYME HOMOLOG ASLB-RELATED"/>
    <property type="match status" value="1"/>
</dbReference>
<evidence type="ECO:0000313" key="9">
    <source>
        <dbReference type="Proteomes" id="UP001060368"/>
    </source>
</evidence>
<keyword evidence="5" id="KW-0411">Iron-sulfur</keyword>
<dbReference type="Gene3D" id="3.20.20.70">
    <property type="entry name" value="Aldolase class I"/>
    <property type="match status" value="1"/>
</dbReference>
<evidence type="ECO:0000256" key="4">
    <source>
        <dbReference type="ARBA" id="ARBA00023004"/>
    </source>
</evidence>
<dbReference type="EMBL" id="CP096115">
    <property type="protein sequence ID" value="UUX93147.1"/>
    <property type="molecule type" value="Genomic_DNA"/>
</dbReference>
<evidence type="ECO:0000256" key="3">
    <source>
        <dbReference type="ARBA" id="ARBA00022723"/>
    </source>
</evidence>
<organism evidence="8 9">
    <name type="scientific">Methanoplanus endosymbiosus</name>
    <dbReference type="NCBI Taxonomy" id="33865"/>
    <lineage>
        <taxon>Archaea</taxon>
        <taxon>Methanobacteriati</taxon>
        <taxon>Methanobacteriota</taxon>
        <taxon>Stenosarchaea group</taxon>
        <taxon>Methanomicrobia</taxon>
        <taxon>Methanomicrobiales</taxon>
        <taxon>Methanomicrobiaceae</taxon>
        <taxon>Methanoplanus</taxon>
    </lineage>
</organism>
<dbReference type="PROSITE" id="PS51918">
    <property type="entry name" value="RADICAL_SAM"/>
    <property type="match status" value="1"/>
</dbReference>
<dbReference type="InterPro" id="IPR058240">
    <property type="entry name" value="rSAM_sf"/>
</dbReference>
<dbReference type="InterPro" id="IPR007197">
    <property type="entry name" value="rSAM"/>
</dbReference>
<dbReference type="GO" id="GO:0051536">
    <property type="term" value="F:iron-sulfur cluster binding"/>
    <property type="evidence" value="ECO:0007669"/>
    <property type="project" value="UniProtKB-KW"/>
</dbReference>
<accession>A0A9E7THK8</accession>
<evidence type="ECO:0000259" key="7">
    <source>
        <dbReference type="PROSITE" id="PS51918"/>
    </source>
</evidence>
<proteinExistence type="predicted"/>
<feature type="domain" description="Radical SAM core" evidence="7">
    <location>
        <begin position="64"/>
        <end position="298"/>
    </location>
</feature>
<dbReference type="InterPro" id="IPR023885">
    <property type="entry name" value="4Fe4S-binding_SPASM_dom"/>
</dbReference>
<evidence type="ECO:0000256" key="2">
    <source>
        <dbReference type="ARBA" id="ARBA00022691"/>
    </source>
</evidence>
<dbReference type="SUPFAM" id="SSF102114">
    <property type="entry name" value="Radical SAM enzymes"/>
    <property type="match status" value="1"/>
</dbReference>
<gene>
    <name evidence="8" type="ORF">L6E24_03230</name>
</gene>
<keyword evidence="9" id="KW-1185">Reference proteome</keyword>
<dbReference type="Proteomes" id="UP001060368">
    <property type="component" value="Chromosome"/>
</dbReference>